<feature type="compositionally biased region" description="Basic and acidic residues" evidence="3">
    <location>
        <begin position="255"/>
        <end position="267"/>
    </location>
</feature>
<organism evidence="5 6">
    <name type="scientific">Actinomadura luteofluorescens</name>
    <dbReference type="NCBI Taxonomy" id="46163"/>
    <lineage>
        <taxon>Bacteria</taxon>
        <taxon>Bacillati</taxon>
        <taxon>Actinomycetota</taxon>
        <taxon>Actinomycetes</taxon>
        <taxon>Streptosporangiales</taxon>
        <taxon>Thermomonosporaceae</taxon>
        <taxon>Actinomadura</taxon>
    </lineage>
</organism>
<dbReference type="AlphaFoldDB" id="A0A7Y9JKE4"/>
<dbReference type="SUPFAM" id="SSF56091">
    <property type="entry name" value="DNA ligase/mRNA capping enzyme, catalytic domain"/>
    <property type="match status" value="1"/>
</dbReference>
<dbReference type="GO" id="GO:0006310">
    <property type="term" value="P:DNA recombination"/>
    <property type="evidence" value="ECO:0007669"/>
    <property type="project" value="InterPro"/>
</dbReference>
<evidence type="ECO:0000256" key="1">
    <source>
        <dbReference type="ARBA" id="ARBA00007572"/>
    </source>
</evidence>
<dbReference type="Proteomes" id="UP000529783">
    <property type="component" value="Unassembled WGS sequence"/>
</dbReference>
<dbReference type="PROSITE" id="PS50160">
    <property type="entry name" value="DNA_LIGASE_A3"/>
    <property type="match status" value="1"/>
</dbReference>
<evidence type="ECO:0000313" key="5">
    <source>
        <dbReference type="EMBL" id="NYD51741.1"/>
    </source>
</evidence>
<comment type="similarity">
    <text evidence="1">Belongs to the ATP-dependent DNA ligase family.</text>
</comment>
<evidence type="ECO:0000256" key="3">
    <source>
        <dbReference type="SAM" id="MobiDB-lite"/>
    </source>
</evidence>
<dbReference type="InterPro" id="IPR050191">
    <property type="entry name" value="ATP-dep_DNA_ligase"/>
</dbReference>
<dbReference type="GO" id="GO:0003910">
    <property type="term" value="F:DNA ligase (ATP) activity"/>
    <property type="evidence" value="ECO:0007669"/>
    <property type="project" value="InterPro"/>
</dbReference>
<feature type="domain" description="ATP-dependent DNA ligase family profile" evidence="4">
    <location>
        <begin position="71"/>
        <end position="189"/>
    </location>
</feature>
<dbReference type="PANTHER" id="PTHR45674:SF4">
    <property type="entry name" value="DNA LIGASE 1"/>
    <property type="match status" value="1"/>
</dbReference>
<feature type="region of interest" description="Disordered" evidence="3">
    <location>
        <begin position="326"/>
        <end position="350"/>
    </location>
</feature>
<dbReference type="Gene3D" id="3.30.470.30">
    <property type="entry name" value="DNA ligase/mRNA capping enzyme"/>
    <property type="match status" value="1"/>
</dbReference>
<dbReference type="GO" id="GO:0006281">
    <property type="term" value="P:DNA repair"/>
    <property type="evidence" value="ECO:0007669"/>
    <property type="project" value="InterPro"/>
</dbReference>
<keyword evidence="2" id="KW-0436">Ligase</keyword>
<dbReference type="GO" id="GO:0005524">
    <property type="term" value="F:ATP binding"/>
    <property type="evidence" value="ECO:0007669"/>
    <property type="project" value="InterPro"/>
</dbReference>
<sequence>MPLSSRRLKRLNAAFPEIVLAVFDTLPPRTVVDGEIVRWGRDGRLDFSALQRRHVAGRRRADLAIIEPCHYVVFDLLETAGEDLRPAPLSERRAELEVLLAGLPGTSRVVLCPQLRDVGEARLWFEVLVAQDVEGLVVKAAAGRYREGKRGWSKVKHRTTTEMIIGGVTGPVQAPRTLILGRYEHGRGRMRVVARSAPLAAPARRELAGLLTPAGDEHPWPQPLPAGWAGGASNATSARRSAQAAIGGVEAVQEGQRRTHELTEQGQRTDRFTAAVAQLGAPSPAIQLGGVHALAGLADDAPTREFRQTCIDVLCAFLRLPYDSDPGDGPAEGQDLGEHPRARAAFRGLR</sequence>
<evidence type="ECO:0000259" key="4">
    <source>
        <dbReference type="PROSITE" id="PS50160"/>
    </source>
</evidence>
<feature type="region of interest" description="Disordered" evidence="3">
    <location>
        <begin position="212"/>
        <end position="267"/>
    </location>
</feature>
<gene>
    <name evidence="5" type="ORF">BJY14_007724</name>
</gene>
<dbReference type="InterPro" id="IPR012310">
    <property type="entry name" value="DNA_ligase_ATP-dep_cent"/>
</dbReference>
<dbReference type="Pfam" id="PF01068">
    <property type="entry name" value="DNA_ligase_A_M"/>
    <property type="match status" value="1"/>
</dbReference>
<evidence type="ECO:0000256" key="2">
    <source>
        <dbReference type="ARBA" id="ARBA00022598"/>
    </source>
</evidence>
<evidence type="ECO:0000313" key="6">
    <source>
        <dbReference type="Proteomes" id="UP000529783"/>
    </source>
</evidence>
<protein>
    <recommendedName>
        <fullName evidence="4">ATP-dependent DNA ligase family profile domain-containing protein</fullName>
    </recommendedName>
</protein>
<proteinExistence type="inferred from homology"/>
<accession>A0A7Y9JKE4</accession>
<keyword evidence="6" id="KW-1185">Reference proteome</keyword>
<reference evidence="5 6" key="1">
    <citation type="submission" date="2020-07" db="EMBL/GenBank/DDBJ databases">
        <title>Sequencing the genomes of 1000 actinobacteria strains.</title>
        <authorList>
            <person name="Klenk H.-P."/>
        </authorList>
    </citation>
    <scope>NUCLEOTIDE SEQUENCE [LARGE SCALE GENOMIC DNA]</scope>
    <source>
        <strain evidence="5 6">DSM 40398</strain>
    </source>
</reference>
<dbReference type="PANTHER" id="PTHR45674">
    <property type="entry name" value="DNA LIGASE 1/3 FAMILY MEMBER"/>
    <property type="match status" value="1"/>
</dbReference>
<name>A0A7Y9JKE4_9ACTN</name>
<comment type="caution">
    <text evidence="5">The sequence shown here is derived from an EMBL/GenBank/DDBJ whole genome shotgun (WGS) entry which is preliminary data.</text>
</comment>
<dbReference type="EMBL" id="JACCBA010000001">
    <property type="protein sequence ID" value="NYD51741.1"/>
    <property type="molecule type" value="Genomic_DNA"/>
</dbReference>